<dbReference type="InterPro" id="IPR018060">
    <property type="entry name" value="HTH_AraC"/>
</dbReference>
<protein>
    <submittedName>
        <fullName evidence="5">L-rhamnose operon transcriptional activator rhaR</fullName>
    </submittedName>
</protein>
<dbReference type="PROSITE" id="PS01124">
    <property type="entry name" value="HTH_ARAC_FAMILY_2"/>
    <property type="match status" value="1"/>
</dbReference>
<keyword evidence="3" id="KW-0804">Transcription</keyword>
<dbReference type="InterPro" id="IPR003313">
    <property type="entry name" value="AraC-bd"/>
</dbReference>
<evidence type="ECO:0000256" key="2">
    <source>
        <dbReference type="ARBA" id="ARBA00023125"/>
    </source>
</evidence>
<evidence type="ECO:0000256" key="3">
    <source>
        <dbReference type="ARBA" id="ARBA00023163"/>
    </source>
</evidence>
<dbReference type="GO" id="GO:0003700">
    <property type="term" value="F:DNA-binding transcription factor activity"/>
    <property type="evidence" value="ECO:0007669"/>
    <property type="project" value="InterPro"/>
</dbReference>
<feature type="domain" description="HTH araC/xylS-type" evidence="4">
    <location>
        <begin position="250"/>
        <end position="347"/>
    </location>
</feature>
<dbReference type="RefSeq" id="WP_055155060.1">
    <property type="nucleotide sequence ID" value="NZ_CYZU01000067.1"/>
</dbReference>
<dbReference type="STRING" id="39482.ERS852491_04568"/>
<dbReference type="PROSITE" id="PS00041">
    <property type="entry name" value="HTH_ARAC_FAMILY_1"/>
    <property type="match status" value="1"/>
</dbReference>
<dbReference type="InterPro" id="IPR020449">
    <property type="entry name" value="Tscrpt_reg_AraC-type_HTH"/>
</dbReference>
<dbReference type="InterPro" id="IPR018062">
    <property type="entry name" value="HTH_AraC-typ_CS"/>
</dbReference>
<name>A0A174LAA2_9FIRM</name>
<dbReference type="Pfam" id="PF12833">
    <property type="entry name" value="HTH_18"/>
    <property type="match status" value="1"/>
</dbReference>
<dbReference type="Pfam" id="PF02311">
    <property type="entry name" value="AraC_binding"/>
    <property type="match status" value="1"/>
</dbReference>
<evidence type="ECO:0000313" key="5">
    <source>
        <dbReference type="EMBL" id="CUP21444.1"/>
    </source>
</evidence>
<dbReference type="SMART" id="SM00342">
    <property type="entry name" value="HTH_ARAC"/>
    <property type="match status" value="1"/>
</dbReference>
<dbReference type="Gene3D" id="2.60.120.10">
    <property type="entry name" value="Jelly Rolls"/>
    <property type="match status" value="1"/>
</dbReference>
<dbReference type="AlphaFoldDB" id="A0A174LAA2"/>
<dbReference type="Proteomes" id="UP000095544">
    <property type="component" value="Unassembled WGS sequence"/>
</dbReference>
<dbReference type="PANTHER" id="PTHR43280:SF28">
    <property type="entry name" value="HTH-TYPE TRANSCRIPTIONAL ACTIVATOR RHAS"/>
    <property type="match status" value="1"/>
</dbReference>
<keyword evidence="1" id="KW-0805">Transcription regulation</keyword>
<dbReference type="EMBL" id="CYZU01000067">
    <property type="protein sequence ID" value="CUP21444.1"/>
    <property type="molecule type" value="Genomic_DNA"/>
</dbReference>
<dbReference type="InterPro" id="IPR014710">
    <property type="entry name" value="RmlC-like_jellyroll"/>
</dbReference>
<dbReference type="Gene3D" id="1.10.10.60">
    <property type="entry name" value="Homeodomain-like"/>
    <property type="match status" value="2"/>
</dbReference>
<gene>
    <name evidence="5" type="primary">rhaR</name>
    <name evidence="5" type="ORF">ERS852491_04568</name>
</gene>
<accession>A0A174LAA2</accession>
<dbReference type="InterPro" id="IPR037923">
    <property type="entry name" value="HTH-like"/>
</dbReference>
<dbReference type="SUPFAM" id="SSF46689">
    <property type="entry name" value="Homeodomain-like"/>
    <property type="match status" value="1"/>
</dbReference>
<dbReference type="GO" id="GO:0043565">
    <property type="term" value="F:sequence-specific DNA binding"/>
    <property type="evidence" value="ECO:0007669"/>
    <property type="project" value="InterPro"/>
</dbReference>
<reference evidence="5 6" key="1">
    <citation type="submission" date="2015-09" db="EMBL/GenBank/DDBJ databases">
        <authorList>
            <consortium name="Pathogen Informatics"/>
        </authorList>
    </citation>
    <scope>NUCLEOTIDE SEQUENCE [LARGE SCALE GENOMIC DNA]</scope>
    <source>
        <strain evidence="5 6">2789STDY5834876</strain>
    </source>
</reference>
<proteinExistence type="predicted"/>
<keyword evidence="2" id="KW-0238">DNA-binding</keyword>
<dbReference type="OrthoDB" id="625043at2"/>
<dbReference type="PRINTS" id="PR00032">
    <property type="entry name" value="HTHARAC"/>
</dbReference>
<dbReference type="SUPFAM" id="SSF51215">
    <property type="entry name" value="Regulatory protein AraC"/>
    <property type="match status" value="1"/>
</dbReference>
<dbReference type="PANTHER" id="PTHR43280">
    <property type="entry name" value="ARAC-FAMILY TRANSCRIPTIONAL REGULATOR"/>
    <property type="match status" value="1"/>
</dbReference>
<dbReference type="InterPro" id="IPR009057">
    <property type="entry name" value="Homeodomain-like_sf"/>
</dbReference>
<evidence type="ECO:0000313" key="6">
    <source>
        <dbReference type="Proteomes" id="UP000095544"/>
    </source>
</evidence>
<sequence length="361" mass="42182">MDKLFELSNLEKIFKAEYENGGQMYLNKPMTNRMYKEIISKKRKFKEYYSEIEIHHEGILNDTMGNTIKDVNIDGEYIELSLHGRYSFPLLHNHEYIELIYVYSGNCTHFVEDQSFEMKEGDVCILAPNAMHAISAVDDEAVIINIMMSKKMFNTSFLNILKGEQLLSDFFENVLYNRRVTPYIIFPTANDPWLHQTVMAMYRESIHKDYLFNEIEILYVKQLFIHLIRRYELMAIVSNPINSSPENNIVSVVGYISVNYNHITLHKTAEFFGYNETYLGQMLKKYTGKKFTTLLNEVKLSHAKNLLETSTMSITEIGCEVGFYDSSHFTRKFKEVFGITPKSYRTNLEKIEQNTPTALHS</sequence>
<evidence type="ECO:0000256" key="1">
    <source>
        <dbReference type="ARBA" id="ARBA00023015"/>
    </source>
</evidence>
<evidence type="ECO:0000259" key="4">
    <source>
        <dbReference type="PROSITE" id="PS01124"/>
    </source>
</evidence>
<organism evidence="5 6">
    <name type="scientific">Faecalicatena contorta</name>
    <dbReference type="NCBI Taxonomy" id="39482"/>
    <lineage>
        <taxon>Bacteria</taxon>
        <taxon>Bacillati</taxon>
        <taxon>Bacillota</taxon>
        <taxon>Clostridia</taxon>
        <taxon>Lachnospirales</taxon>
        <taxon>Lachnospiraceae</taxon>
        <taxon>Faecalicatena</taxon>
    </lineage>
</organism>